<reference evidence="1 2" key="1">
    <citation type="submission" date="2023-07" db="EMBL/GenBank/DDBJ databases">
        <title>Sequencing the genomes of 1000 actinobacteria strains.</title>
        <authorList>
            <person name="Klenk H.-P."/>
        </authorList>
    </citation>
    <scope>NUCLEOTIDE SEQUENCE [LARGE SCALE GENOMIC DNA]</scope>
    <source>
        <strain evidence="1 2">DSM 22966</strain>
    </source>
</reference>
<proteinExistence type="predicted"/>
<accession>A0ABU2B1E5</accession>
<gene>
    <name evidence="1" type="ORF">J2S62_001689</name>
</gene>
<keyword evidence="2" id="KW-1185">Reference proteome</keyword>
<protein>
    <recommendedName>
        <fullName evidence="3">Sensor domain-containing protein</fullName>
    </recommendedName>
</protein>
<evidence type="ECO:0008006" key="3">
    <source>
        <dbReference type="Google" id="ProtNLM"/>
    </source>
</evidence>
<dbReference type="RefSeq" id="WP_310173612.1">
    <property type="nucleotide sequence ID" value="NZ_BAABHE010000001.1"/>
</dbReference>
<dbReference type="PROSITE" id="PS51257">
    <property type="entry name" value="PROKAR_LIPOPROTEIN"/>
    <property type="match status" value="1"/>
</dbReference>
<evidence type="ECO:0000313" key="2">
    <source>
        <dbReference type="Proteomes" id="UP001183794"/>
    </source>
</evidence>
<dbReference type="Proteomes" id="UP001183794">
    <property type="component" value="Unassembled WGS sequence"/>
</dbReference>
<name>A0ABU2B1E5_9MICC</name>
<comment type="caution">
    <text evidence="1">The sequence shown here is derived from an EMBL/GenBank/DDBJ whole genome shotgun (WGS) entry which is preliminary data.</text>
</comment>
<evidence type="ECO:0000313" key="1">
    <source>
        <dbReference type="EMBL" id="MDR7347432.1"/>
    </source>
</evidence>
<sequence>MGRQLLVLGAVTALVLTGCSQPRESSSVDVTPPPEVEVPTQTIFYEAIQAALGEEAIISTGQPAIEALNSAAAEIAQYAPEPAECAGTIDPEFYTTTEVAMGFHSQSGEDAQHSAQTIVAADLETADDASAYFGARTDPWVECPSVDLTIDDTNVLTLHYEASTFADTTDLSVPEIMTQADQDMVLTSAGELSAAFESSDTTVPNPGGLPDYVISPDEIPEPEPEHISVTNATVVARFDSHVYWVTVEPGERLNEAITMLAEVVEMVQDEL</sequence>
<organism evidence="1 2">
    <name type="scientific">Enteractinococcus fodinae</name>
    <dbReference type="NCBI Taxonomy" id="684663"/>
    <lineage>
        <taxon>Bacteria</taxon>
        <taxon>Bacillati</taxon>
        <taxon>Actinomycetota</taxon>
        <taxon>Actinomycetes</taxon>
        <taxon>Micrococcales</taxon>
        <taxon>Micrococcaceae</taxon>
    </lineage>
</organism>
<dbReference type="EMBL" id="JAVDYJ010000001">
    <property type="protein sequence ID" value="MDR7347432.1"/>
    <property type="molecule type" value="Genomic_DNA"/>
</dbReference>